<dbReference type="AlphaFoldDB" id="A0A366HI58"/>
<dbReference type="EMBL" id="QNRR01000006">
    <property type="protein sequence ID" value="RBP42436.1"/>
    <property type="molecule type" value="Genomic_DNA"/>
</dbReference>
<organism evidence="2 3">
    <name type="scientific">Roseimicrobium gellanilyticum</name>
    <dbReference type="NCBI Taxonomy" id="748857"/>
    <lineage>
        <taxon>Bacteria</taxon>
        <taxon>Pseudomonadati</taxon>
        <taxon>Verrucomicrobiota</taxon>
        <taxon>Verrucomicrobiia</taxon>
        <taxon>Verrucomicrobiales</taxon>
        <taxon>Verrucomicrobiaceae</taxon>
        <taxon>Roseimicrobium</taxon>
    </lineage>
</organism>
<feature type="region of interest" description="Disordered" evidence="1">
    <location>
        <begin position="1"/>
        <end position="29"/>
    </location>
</feature>
<evidence type="ECO:0000313" key="2">
    <source>
        <dbReference type="EMBL" id="RBP42436.1"/>
    </source>
</evidence>
<gene>
    <name evidence="2" type="ORF">DES53_106143</name>
</gene>
<proteinExistence type="predicted"/>
<dbReference type="Proteomes" id="UP000253426">
    <property type="component" value="Unassembled WGS sequence"/>
</dbReference>
<keyword evidence="3" id="KW-1185">Reference proteome</keyword>
<dbReference type="RefSeq" id="WP_113959569.1">
    <property type="nucleotide sequence ID" value="NZ_QNRR01000006.1"/>
</dbReference>
<sequence>MSSAQGPQYPGTHHKFGEEARFRENTVAQTPLPTRHRMFTKPLPAGRVLELAPAPPPPRPRHPFYVRRYRLRHNRNIIQVAPGTINGIYPTLEGIPISEEPHLEVDLFDCWVYLKLKFSLLVVHDHVNNATLTSATIVTDAQINQPYGPNNTGEYYILLAVFKNYQLVGQTTVTNLVGEVTGIPDGSARGRLEVNAVVSVV</sequence>
<evidence type="ECO:0000313" key="3">
    <source>
        <dbReference type="Proteomes" id="UP000253426"/>
    </source>
</evidence>
<name>A0A366HI58_9BACT</name>
<evidence type="ECO:0000256" key="1">
    <source>
        <dbReference type="SAM" id="MobiDB-lite"/>
    </source>
</evidence>
<comment type="caution">
    <text evidence="2">The sequence shown here is derived from an EMBL/GenBank/DDBJ whole genome shotgun (WGS) entry which is preliminary data.</text>
</comment>
<protein>
    <submittedName>
        <fullName evidence="2">Uncharacterized protein</fullName>
    </submittedName>
</protein>
<reference evidence="2 3" key="1">
    <citation type="submission" date="2018-06" db="EMBL/GenBank/DDBJ databases">
        <title>Genomic Encyclopedia of Type Strains, Phase IV (KMG-IV): sequencing the most valuable type-strain genomes for metagenomic binning, comparative biology and taxonomic classification.</title>
        <authorList>
            <person name="Goeker M."/>
        </authorList>
    </citation>
    <scope>NUCLEOTIDE SEQUENCE [LARGE SCALE GENOMIC DNA]</scope>
    <source>
        <strain evidence="2 3">DSM 25532</strain>
    </source>
</reference>
<accession>A0A366HI58</accession>
<feature type="compositionally biased region" description="Basic and acidic residues" evidence="1">
    <location>
        <begin position="15"/>
        <end position="24"/>
    </location>
</feature>